<name>A0A1N7HB25_9NOCA</name>
<dbReference type="Proteomes" id="UP000186218">
    <property type="component" value="Unassembled WGS sequence"/>
</dbReference>
<keyword evidence="6 16" id="KW-0808">Transferase</keyword>
<evidence type="ECO:0000256" key="2">
    <source>
        <dbReference type="ARBA" id="ARBA00004651"/>
    </source>
</evidence>
<dbReference type="InterPro" id="IPR007680">
    <property type="entry name" value="Arabino_trans_central"/>
</dbReference>
<dbReference type="Pfam" id="PF17689">
    <property type="entry name" value="Arabino_trans_N"/>
    <property type="match status" value="1"/>
</dbReference>
<dbReference type="InterPro" id="IPR027451">
    <property type="entry name" value="EmbABC_dom1"/>
</dbReference>
<dbReference type="AlphaFoldDB" id="A0A1N7HB25"/>
<dbReference type="OrthoDB" id="3584570at2"/>
<evidence type="ECO:0000256" key="6">
    <source>
        <dbReference type="ARBA" id="ARBA00022679"/>
    </source>
</evidence>
<dbReference type="Pfam" id="PF14896">
    <property type="entry name" value="Arabino_trans_C"/>
    <property type="match status" value="1"/>
</dbReference>
<dbReference type="InterPro" id="IPR032731">
    <property type="entry name" value="Arabino_trans_C"/>
</dbReference>
<evidence type="ECO:0000256" key="11">
    <source>
        <dbReference type="SAM" id="MobiDB-lite"/>
    </source>
</evidence>
<feature type="domain" description="Arabinosyltransferas concanavalin like" evidence="15">
    <location>
        <begin position="59"/>
        <end position="221"/>
    </location>
</feature>
<keyword evidence="9 12" id="KW-0472">Membrane</keyword>
<evidence type="ECO:0000313" key="16">
    <source>
        <dbReference type="EMBL" id="SIS22084.1"/>
    </source>
</evidence>
<comment type="subcellular location">
    <subcellularLocation>
        <location evidence="2">Cell membrane</location>
        <topology evidence="2">Multi-pass membrane protein</topology>
    </subcellularLocation>
</comment>
<feature type="region of interest" description="Disordered" evidence="11">
    <location>
        <begin position="1"/>
        <end position="24"/>
    </location>
</feature>
<dbReference type="GO" id="GO:0071555">
    <property type="term" value="P:cell wall organization"/>
    <property type="evidence" value="ECO:0007669"/>
    <property type="project" value="UniProtKB-KW"/>
</dbReference>
<dbReference type="RefSeq" id="WP_083710407.1">
    <property type="nucleotide sequence ID" value="NZ_FTNT01000014.1"/>
</dbReference>
<reference evidence="16 17" key="1">
    <citation type="submission" date="2017-01" db="EMBL/GenBank/DDBJ databases">
        <authorList>
            <person name="Mah S.A."/>
            <person name="Swanson W.J."/>
            <person name="Moy G.W."/>
            <person name="Vacquier V.D."/>
        </authorList>
    </citation>
    <scope>NUCLEOTIDE SEQUENCE [LARGE SCALE GENOMIC DNA]</scope>
    <source>
        <strain evidence="16 17">CPCC 203464</strain>
    </source>
</reference>
<evidence type="ECO:0000259" key="15">
    <source>
        <dbReference type="Pfam" id="PF17689"/>
    </source>
</evidence>
<evidence type="ECO:0000259" key="13">
    <source>
        <dbReference type="Pfam" id="PF04602"/>
    </source>
</evidence>
<feature type="compositionally biased region" description="Gly residues" evidence="11">
    <location>
        <begin position="834"/>
        <end position="843"/>
    </location>
</feature>
<feature type="transmembrane region" description="Helical" evidence="12">
    <location>
        <begin position="231"/>
        <end position="251"/>
    </location>
</feature>
<feature type="transmembrane region" description="Helical" evidence="12">
    <location>
        <begin position="564"/>
        <end position="584"/>
    </location>
</feature>
<evidence type="ECO:0000256" key="10">
    <source>
        <dbReference type="ARBA" id="ARBA00023316"/>
    </source>
</evidence>
<feature type="compositionally biased region" description="Low complexity" evidence="11">
    <location>
        <begin position="820"/>
        <end position="833"/>
    </location>
</feature>
<dbReference type="GO" id="GO:0005886">
    <property type="term" value="C:plasma membrane"/>
    <property type="evidence" value="ECO:0007669"/>
    <property type="project" value="UniProtKB-SubCell"/>
</dbReference>
<keyword evidence="10" id="KW-0961">Cell wall biogenesis/degradation</keyword>
<keyword evidence="5" id="KW-0328">Glycosyltransferase</keyword>
<organism evidence="16 17">
    <name type="scientific">Williamsia sterculiae</name>
    <dbReference type="NCBI Taxonomy" id="1344003"/>
    <lineage>
        <taxon>Bacteria</taxon>
        <taxon>Bacillati</taxon>
        <taxon>Actinomycetota</taxon>
        <taxon>Actinomycetes</taxon>
        <taxon>Mycobacteriales</taxon>
        <taxon>Nocardiaceae</taxon>
        <taxon>Williamsia</taxon>
    </lineage>
</organism>
<feature type="transmembrane region" description="Helical" evidence="12">
    <location>
        <begin position="531"/>
        <end position="552"/>
    </location>
</feature>
<evidence type="ECO:0000256" key="5">
    <source>
        <dbReference type="ARBA" id="ARBA00022676"/>
    </source>
</evidence>
<dbReference type="GO" id="GO:0071766">
    <property type="term" value="P:Actinobacterium-type cell wall biogenesis"/>
    <property type="evidence" value="ECO:0007669"/>
    <property type="project" value="InterPro"/>
</dbReference>
<evidence type="ECO:0000256" key="12">
    <source>
        <dbReference type="SAM" id="Phobius"/>
    </source>
</evidence>
<evidence type="ECO:0000256" key="9">
    <source>
        <dbReference type="ARBA" id="ARBA00023136"/>
    </source>
</evidence>
<keyword evidence="8 12" id="KW-1133">Transmembrane helix</keyword>
<evidence type="ECO:0000256" key="7">
    <source>
        <dbReference type="ARBA" id="ARBA00022692"/>
    </source>
</evidence>
<feature type="compositionally biased region" description="Polar residues" evidence="11">
    <location>
        <begin position="800"/>
        <end position="819"/>
    </location>
</feature>
<feature type="transmembrane region" description="Helical" evidence="12">
    <location>
        <begin position="430"/>
        <end position="457"/>
    </location>
</feature>
<evidence type="ECO:0000313" key="17">
    <source>
        <dbReference type="Proteomes" id="UP000186218"/>
    </source>
</evidence>
<evidence type="ECO:0000256" key="3">
    <source>
        <dbReference type="ARBA" id="ARBA00008195"/>
    </source>
</evidence>
<accession>A0A1N7HB25</accession>
<comment type="function">
    <text evidence="1">Arabinosyl transferase responsible for the polymerization of arabinose into the arabinan of arabinogalactan.</text>
</comment>
<protein>
    <submittedName>
        <fullName evidence="16">Arabinosyltransferase B</fullName>
    </submittedName>
</protein>
<feature type="transmembrane region" description="Helical" evidence="12">
    <location>
        <begin position="621"/>
        <end position="642"/>
    </location>
</feature>
<dbReference type="Gene3D" id="2.60.120.940">
    <property type="entry name" value="EmbC, C-terminal domain, subdomain 2"/>
    <property type="match status" value="1"/>
</dbReference>
<dbReference type="Gene3D" id="2.60.120.610">
    <property type="entry name" value="arabinofuranosyltransferase like domain"/>
    <property type="match status" value="1"/>
</dbReference>
<proteinExistence type="inferred from homology"/>
<feature type="compositionally biased region" description="Pro residues" evidence="11">
    <location>
        <begin position="8"/>
        <end position="17"/>
    </location>
</feature>
<feature type="transmembrane region" description="Helical" evidence="12">
    <location>
        <begin position="272"/>
        <end position="289"/>
    </location>
</feature>
<feature type="domain" description="Arabinosyltransferase C-terminal" evidence="14">
    <location>
        <begin position="719"/>
        <end position="1110"/>
    </location>
</feature>
<dbReference type="GO" id="GO:0052636">
    <property type="term" value="F:arabinosyltransferase activity"/>
    <property type="evidence" value="ECO:0007669"/>
    <property type="project" value="InterPro"/>
</dbReference>
<feature type="region of interest" description="Disordered" evidence="11">
    <location>
        <begin position="767"/>
        <end position="852"/>
    </location>
</feature>
<sequence>MTDSVTTTPPPATPPPATSSSVFRRPPSDVRFRWAKIVAVVTGLLGLLLACLSPLLPVNQSTADLQWPQQGRIGSVNAPLAAFVPIDLDVRTACAPAAQTGRDGGVLLSTVPKNGQDASSRGLFVKTTTDRLQLTVRDVVLLTIPRAEAQSTPGCTIVVHADGTGMRASVQGVGAGSDGSDQTSFDVKDPNLRPQITGVYTDLPATTSPDAMSVHATIDTRYVTTPTTLKFWALVIGIVSTLISLVALAVLDSRDGRRHQRFLPVGWWRIRPLDAIVFVILAAWWLIGANTSDDGYIFTVARITSDAGYADNYYRYFGVPQDPFGWHSQLFSLMTHVSLAAPWMRLPAFLLGVLGWWLISREVIPRLGNSVRASTPALWSAAFVMLAVWLPLNNGLRPEPFIAVGAILTWCCVERAVATGRFLPLAVATISAAFTLALAPGGLIAVAALLAGIRPLLTRLMARRERDGLLPLLAPLLASGTAVLFLVFGDQTLSTILTAYKVASQVGPTLEWWQEPIRFYYLMLPTADGSLARRFGVLIVFLCLAVVLLTMLRRRMPRGVAKGPIWRLIAVMFGTMFFMAFTPTKWTHHLGVYACVGAGLAAAAGAMMAPAMLRRRRNRTFFAAAVLFITGLAFTGQNVWWFVGSYGVPWWDRPPSLGGIGFGNAIMVIGVIVALVGLWQHFRDDYVDQDVRDGQTGLLSRVHVSPLAVVAALVVAFEVLSLAKGAYVQRHSFSWTTSNVRALQGNVCGLANDVLVERDPNAGLLQPARVAGQNSPTPGDALAGASMTGFTPNGIPNDLSLDSTVDQDSTSQAQNTAQNSAGSSDTESESSQGGINGGQGARGVNGSTARLPFGLSPARTPVLGSYGSSSAGSLTSDWYQMPTADASRPLLSVSVAGAVQAVNGQGVAQSGQKLVMQFGRVGADGAVTPTGTMSPLDIGPQPTWRNLRFPLDRSPRGSSVVRIVASDTGTSTNQWLAVTPPRISTMRTLEDVVGRTDPVLIDWLPAFVFPCQRPMGVKYGVVQVPQWRILPDADATRRNSQTWMSGDAGGPLGLTEAMLSPTLLPTYLRNDWGRDWGALQRFTQLQPAPTAQLQLGNATRSGLWDPAPMRSVGY</sequence>
<evidence type="ECO:0000256" key="4">
    <source>
        <dbReference type="ARBA" id="ARBA00022475"/>
    </source>
</evidence>
<keyword evidence="4" id="KW-1003">Cell membrane</keyword>
<keyword evidence="7 12" id="KW-0812">Transmembrane</keyword>
<feature type="transmembrane region" description="Helical" evidence="12">
    <location>
        <begin position="702"/>
        <end position="723"/>
    </location>
</feature>
<keyword evidence="17" id="KW-1185">Reference proteome</keyword>
<feature type="transmembrane region" description="Helical" evidence="12">
    <location>
        <begin position="590"/>
        <end position="609"/>
    </location>
</feature>
<dbReference type="Pfam" id="PF04602">
    <property type="entry name" value="Arabinose_trans"/>
    <property type="match status" value="1"/>
</dbReference>
<dbReference type="STRING" id="1344003.SAMN05445060_3890"/>
<feature type="transmembrane region" description="Helical" evidence="12">
    <location>
        <begin position="34"/>
        <end position="56"/>
    </location>
</feature>
<evidence type="ECO:0000256" key="8">
    <source>
        <dbReference type="ARBA" id="ARBA00022989"/>
    </source>
</evidence>
<evidence type="ECO:0000256" key="1">
    <source>
        <dbReference type="ARBA" id="ARBA00003001"/>
    </source>
</evidence>
<feature type="transmembrane region" description="Helical" evidence="12">
    <location>
        <begin position="469"/>
        <end position="488"/>
    </location>
</feature>
<dbReference type="InterPro" id="IPR040920">
    <property type="entry name" value="Arabino_trans_N"/>
</dbReference>
<evidence type="ECO:0000259" key="14">
    <source>
        <dbReference type="Pfam" id="PF14896"/>
    </source>
</evidence>
<feature type="transmembrane region" description="Helical" evidence="12">
    <location>
        <begin position="662"/>
        <end position="682"/>
    </location>
</feature>
<feature type="transmembrane region" description="Helical" evidence="12">
    <location>
        <begin position="371"/>
        <end position="392"/>
    </location>
</feature>
<feature type="domain" description="Arabinofuranosyltransferase central" evidence="13">
    <location>
        <begin position="225"/>
        <end position="683"/>
    </location>
</feature>
<dbReference type="InterPro" id="IPR042486">
    <property type="entry name" value="Arabino_trans_C_2"/>
</dbReference>
<gene>
    <name evidence="16" type="ORF">SAMN05445060_3890</name>
</gene>
<dbReference type="EMBL" id="FTNT01000014">
    <property type="protein sequence ID" value="SIS22084.1"/>
    <property type="molecule type" value="Genomic_DNA"/>
</dbReference>
<comment type="similarity">
    <text evidence="3">Belongs to the emb family.</text>
</comment>
<feature type="transmembrane region" description="Helical" evidence="12">
    <location>
        <begin position="340"/>
        <end position="359"/>
    </location>
</feature>